<protein>
    <submittedName>
        <fullName evidence="2">Uncharacterized protein</fullName>
    </submittedName>
</protein>
<keyword evidence="1" id="KW-0472">Membrane</keyword>
<keyword evidence="1" id="KW-1133">Transmembrane helix</keyword>
<organism evidence="2">
    <name type="scientific">Nematocida ausubeli (strain ATCC PRA-371 / ERTm2)</name>
    <name type="common">Nematode killer fungus</name>
    <dbReference type="NCBI Taxonomy" id="1913371"/>
    <lineage>
        <taxon>Eukaryota</taxon>
        <taxon>Fungi</taxon>
        <taxon>Fungi incertae sedis</taxon>
        <taxon>Microsporidia</taxon>
        <taxon>Nematocida</taxon>
    </lineage>
</organism>
<name>H8Z8Z0_NEMA1</name>
<keyword evidence="1" id="KW-0812">Transmembrane</keyword>
<sequence>MWIIILMLLGYALCIEEESVKLASIHADTVAVISLFMILGLTFSVSLYGIKKLIEKSPKHMTSRSHLSQSFIPRKQTTEYEVISF</sequence>
<proteinExistence type="predicted"/>
<dbReference type="OrthoDB" id="2187444at2759"/>
<accession>H8Z8Z0</accession>
<gene>
    <name evidence="2" type="ORF">NERG_00061</name>
</gene>
<dbReference type="EMBL" id="JH604633">
    <property type="protein sequence ID" value="EHY66421.1"/>
    <property type="molecule type" value="Genomic_DNA"/>
</dbReference>
<dbReference type="Proteomes" id="UP000005622">
    <property type="component" value="Unassembled WGS sequence"/>
</dbReference>
<feature type="transmembrane region" description="Helical" evidence="1">
    <location>
        <begin position="30"/>
        <end position="50"/>
    </location>
</feature>
<dbReference type="AlphaFoldDB" id="H8Z8Z0"/>
<reference evidence="2" key="1">
    <citation type="submission" date="2011-03" db="EMBL/GenBank/DDBJ databases">
        <title>The Genome Sequence of Nematocida sp1 strain ERTm2.</title>
        <authorList>
            <consortium name="The Broad Institute Genome Sequencing Platform"/>
            <consortium name="The Broad Institute Genome Sequencing Center for Infectious Disease"/>
            <person name="Cuomo C."/>
            <person name="Troemel E."/>
            <person name="Young S.K."/>
            <person name="Zeng Q."/>
            <person name="Gargeya S."/>
            <person name="Fitzgerald M."/>
            <person name="Haas B."/>
            <person name="Abouelleil A."/>
            <person name="Alvarado L."/>
            <person name="Arachchi H.M."/>
            <person name="Berlin A."/>
            <person name="Brown A."/>
            <person name="Chapman S.B."/>
            <person name="Chen Z."/>
            <person name="Dunbar C."/>
            <person name="Freedman E."/>
            <person name="Gearin G."/>
            <person name="Gellesch M."/>
            <person name="Goldberg J."/>
            <person name="Griggs A."/>
            <person name="Gujja S."/>
            <person name="Heilman E.R."/>
            <person name="Heiman D."/>
            <person name="Howarth C."/>
            <person name="Larson L."/>
            <person name="Lui A."/>
            <person name="MacDonald P.J.P."/>
            <person name="Mehta T."/>
            <person name="Montmayeur A."/>
            <person name="Murphy C."/>
            <person name="Neiman D."/>
            <person name="Pearson M."/>
            <person name="Priest M."/>
            <person name="Roberts A."/>
            <person name="Saif S."/>
            <person name="Shea T."/>
            <person name="Shenoy N."/>
            <person name="Sisk P."/>
            <person name="Stolte C."/>
            <person name="Sykes S."/>
            <person name="White J."/>
            <person name="Yandava C."/>
            <person name="Wortman J."/>
            <person name="Nusbaum C."/>
            <person name="Birren B."/>
        </authorList>
    </citation>
    <scope>NUCLEOTIDE SEQUENCE</scope>
    <source>
        <strain evidence="2">ERTm2</strain>
    </source>
</reference>
<dbReference type="HOGENOM" id="CLU_2513155_0_0_1"/>
<evidence type="ECO:0000256" key="1">
    <source>
        <dbReference type="SAM" id="Phobius"/>
    </source>
</evidence>
<evidence type="ECO:0000313" key="2">
    <source>
        <dbReference type="EMBL" id="EHY66421.1"/>
    </source>
</evidence>